<dbReference type="InterPro" id="IPR044094">
    <property type="entry name" value="AtsA-like_MBL-fold"/>
</dbReference>
<evidence type="ECO:0000256" key="1">
    <source>
        <dbReference type="ARBA" id="ARBA00022801"/>
    </source>
</evidence>
<evidence type="ECO:0000259" key="2">
    <source>
        <dbReference type="SMART" id="SM00849"/>
    </source>
</evidence>
<feature type="domain" description="Metallo-beta-lactamase" evidence="2">
    <location>
        <begin position="14"/>
        <end position="227"/>
    </location>
</feature>
<name>A0ABS6SZX1_9RHOB</name>
<comment type="caution">
    <text evidence="3">The sequence shown here is derived from an EMBL/GenBank/DDBJ whole genome shotgun (WGS) entry which is preliminary data.</text>
</comment>
<dbReference type="InterPro" id="IPR001279">
    <property type="entry name" value="Metallo-B-lactamas"/>
</dbReference>
<evidence type="ECO:0000313" key="4">
    <source>
        <dbReference type="Proteomes" id="UP000756530"/>
    </source>
</evidence>
<dbReference type="CDD" id="cd07719">
    <property type="entry name" value="arylsulfatase_AtsA-like_MBL-fold"/>
    <property type="match status" value="1"/>
</dbReference>
<accession>A0ABS6SZX1</accession>
<dbReference type="EMBL" id="JAHUZE010000001">
    <property type="protein sequence ID" value="MBV7378507.1"/>
    <property type="molecule type" value="Genomic_DNA"/>
</dbReference>
<dbReference type="Pfam" id="PF12706">
    <property type="entry name" value="Lactamase_B_2"/>
    <property type="match status" value="1"/>
</dbReference>
<dbReference type="PANTHER" id="PTHR46018">
    <property type="entry name" value="ZINC PHOSPHODIESTERASE ELAC PROTEIN 1"/>
    <property type="match status" value="1"/>
</dbReference>
<dbReference type="PANTHER" id="PTHR46018:SF2">
    <property type="entry name" value="ZINC PHOSPHODIESTERASE ELAC PROTEIN 1"/>
    <property type="match status" value="1"/>
</dbReference>
<organism evidence="3 4">
    <name type="scientific">Maritimibacter dapengensis</name>
    <dbReference type="NCBI Taxonomy" id="2836868"/>
    <lineage>
        <taxon>Bacteria</taxon>
        <taxon>Pseudomonadati</taxon>
        <taxon>Pseudomonadota</taxon>
        <taxon>Alphaproteobacteria</taxon>
        <taxon>Rhodobacterales</taxon>
        <taxon>Roseobacteraceae</taxon>
        <taxon>Maritimibacter</taxon>
    </lineage>
</organism>
<protein>
    <submittedName>
        <fullName evidence="3">MBL fold metallo-hydrolase</fullName>
    </submittedName>
</protein>
<keyword evidence="4" id="KW-1185">Reference proteome</keyword>
<dbReference type="Proteomes" id="UP000756530">
    <property type="component" value="Unassembled WGS sequence"/>
</dbReference>
<sequence length="289" mass="30982">MGTAGGPILQPGRSQPAHLLTSGSQNILIDCGEGALGQLTRAGVGFRELEAVILTHHHFDHIGSLFALLGLSMMTQRRDPLRIYGPAGTQKIVASLIDACDVPNEIGFGVPGQKLPHARDFTVVQEIAPGDEVMIGEVRMTCCENTHYRGEDQHGQGGYLSLSLRFDTPDRSILVTGDTGSCRAVEALGQGVDLFVGELMDVEQTMEKVRAANPDMPVDRIQMIGSHLAEHHLRPEQLGEMAARSGAGELVAIHFSPGMVTPESAPDYSARIKAVFGGAVHLSEDLARY</sequence>
<proteinExistence type="predicted"/>
<gene>
    <name evidence="3" type="ORF">KJP28_06180</name>
</gene>
<dbReference type="SMART" id="SM00849">
    <property type="entry name" value="Lactamase_B"/>
    <property type="match status" value="1"/>
</dbReference>
<reference evidence="3 4" key="1">
    <citation type="submission" date="2021-05" db="EMBL/GenBank/DDBJ databases">
        <title>Culturable bacteria isolated from Daya Bay.</title>
        <authorList>
            <person name="Zheng W."/>
            <person name="Yu S."/>
            <person name="Huang Y."/>
        </authorList>
    </citation>
    <scope>NUCLEOTIDE SEQUENCE [LARGE SCALE GENOMIC DNA]</scope>
    <source>
        <strain evidence="3 4">DP4N28-5</strain>
    </source>
</reference>
<evidence type="ECO:0000313" key="3">
    <source>
        <dbReference type="EMBL" id="MBV7378507.1"/>
    </source>
</evidence>
<keyword evidence="1" id="KW-0378">Hydrolase</keyword>